<keyword evidence="7" id="KW-1185">Reference proteome</keyword>
<accession>G2PR75</accession>
<evidence type="ECO:0000256" key="1">
    <source>
        <dbReference type="ARBA" id="ARBA00004196"/>
    </source>
</evidence>
<dbReference type="SUPFAM" id="SSF111369">
    <property type="entry name" value="HlyD-like secretion proteins"/>
    <property type="match status" value="1"/>
</dbReference>
<comment type="subcellular location">
    <subcellularLocation>
        <location evidence="1">Cell envelope</location>
    </subcellularLocation>
</comment>
<dbReference type="Proteomes" id="UP000008908">
    <property type="component" value="Chromosome"/>
</dbReference>
<proteinExistence type="predicted"/>
<keyword evidence="4" id="KW-1133">Transmembrane helix</keyword>
<dbReference type="STRING" id="886377.Murru_0200"/>
<name>G2PR75_ALLRU</name>
<reference evidence="7" key="1">
    <citation type="submission" date="2011-08" db="EMBL/GenBank/DDBJ databases">
        <title>The complete genome of Muricauda ruestringensis DSM 13258.</title>
        <authorList>
            <person name="Lucas S."/>
            <person name="Han J."/>
            <person name="Lapidus A."/>
            <person name="Bruce D."/>
            <person name="Goodwin L."/>
            <person name="Pitluck S."/>
            <person name="Peters L."/>
            <person name="Kyrpides N."/>
            <person name="Mavromatis K."/>
            <person name="Ivanova N."/>
            <person name="Ovchinnikova G."/>
            <person name="Teshima H."/>
            <person name="Detter J.C."/>
            <person name="Tapia R."/>
            <person name="Han C."/>
            <person name="Land M."/>
            <person name="Hauser L."/>
            <person name="Markowitz V."/>
            <person name="Cheng J.-F."/>
            <person name="Hugenholtz P."/>
            <person name="Woyke T."/>
            <person name="Wu D."/>
            <person name="Spring S."/>
            <person name="Schroeder M."/>
            <person name="Brambilla E."/>
            <person name="Klenk H.-P."/>
            <person name="Eisen J.A."/>
        </authorList>
    </citation>
    <scope>NUCLEOTIDE SEQUENCE [LARGE SCALE GENOMIC DNA]</scope>
    <source>
        <strain evidence="7">DSM 13258 / LMG 19739 / B1</strain>
    </source>
</reference>
<evidence type="ECO:0000259" key="5">
    <source>
        <dbReference type="Pfam" id="PF25990"/>
    </source>
</evidence>
<organism evidence="6 7">
    <name type="scientific">Allomuricauda ruestringensis (strain DSM 13258 / CIP 107369 / LMG 19739 / B1)</name>
    <name type="common">Muricauda ruestringensis</name>
    <dbReference type="NCBI Taxonomy" id="886377"/>
    <lineage>
        <taxon>Bacteria</taxon>
        <taxon>Pseudomonadati</taxon>
        <taxon>Bacteroidota</taxon>
        <taxon>Flavobacteriia</taxon>
        <taxon>Flavobacteriales</taxon>
        <taxon>Flavobacteriaceae</taxon>
        <taxon>Flagellimonas</taxon>
    </lineage>
</organism>
<feature type="coiled-coil region" evidence="3">
    <location>
        <begin position="101"/>
        <end position="159"/>
    </location>
</feature>
<dbReference type="PANTHER" id="PTHR32347:SF23">
    <property type="entry name" value="BLL5650 PROTEIN"/>
    <property type="match status" value="1"/>
</dbReference>
<evidence type="ECO:0000256" key="2">
    <source>
        <dbReference type="ARBA" id="ARBA00023054"/>
    </source>
</evidence>
<keyword evidence="4" id="KW-0472">Membrane</keyword>
<dbReference type="AlphaFoldDB" id="G2PR75"/>
<dbReference type="Pfam" id="PF25990">
    <property type="entry name" value="Beta-barrel_YknX"/>
    <property type="match status" value="1"/>
</dbReference>
<reference evidence="6 7" key="2">
    <citation type="journal article" date="2012" name="Stand. Genomic Sci.">
        <title>Complete genome sequence of the facultatively anaerobic, appendaged bacterium Muricauda ruestringensis type strain (B1(T)).</title>
        <authorList>
            <person name="Huntemann M."/>
            <person name="Teshima H."/>
            <person name="Lapidus A."/>
            <person name="Nolan M."/>
            <person name="Lucas S."/>
            <person name="Hammon N."/>
            <person name="Deshpande S."/>
            <person name="Cheng J.F."/>
            <person name="Tapia R."/>
            <person name="Goodwin L.A."/>
            <person name="Pitluck S."/>
            <person name="Liolios K."/>
            <person name="Pagani I."/>
            <person name="Ivanova N."/>
            <person name="Mavromatis K."/>
            <person name="Mikhailova N."/>
            <person name="Pati A."/>
            <person name="Chen A."/>
            <person name="Palaniappan K."/>
            <person name="Land M."/>
            <person name="Hauser L."/>
            <person name="Pan C."/>
            <person name="Brambilla E.M."/>
            <person name="Rohde M."/>
            <person name="Spring S."/>
            <person name="Goker M."/>
            <person name="Detter J.C."/>
            <person name="Bristow J."/>
            <person name="Eisen J.A."/>
            <person name="Markowitz V."/>
            <person name="Hugenholtz P."/>
            <person name="Kyrpides N.C."/>
            <person name="Klenk H.P."/>
            <person name="Woyke T."/>
        </authorList>
    </citation>
    <scope>NUCLEOTIDE SEQUENCE [LARGE SCALE GENOMIC DNA]</scope>
    <source>
        <strain evidence="7">DSM 13258 / LMG 19739 / B1</strain>
    </source>
</reference>
<evidence type="ECO:0000313" key="6">
    <source>
        <dbReference type="EMBL" id="AEM69256.1"/>
    </source>
</evidence>
<dbReference type="HOGENOM" id="CLU_018816_6_3_10"/>
<dbReference type="Gene3D" id="2.40.30.170">
    <property type="match status" value="1"/>
</dbReference>
<dbReference type="OrthoDB" id="9778236at2"/>
<evidence type="ECO:0000256" key="3">
    <source>
        <dbReference type="SAM" id="Coils"/>
    </source>
</evidence>
<keyword evidence="6" id="KW-0449">Lipoprotein</keyword>
<feature type="domain" description="YknX-like beta-barrel" evidence="5">
    <location>
        <begin position="224"/>
        <end position="302"/>
    </location>
</feature>
<dbReference type="RefSeq" id="WP_014031540.1">
    <property type="nucleotide sequence ID" value="NC_015945.1"/>
</dbReference>
<evidence type="ECO:0000256" key="4">
    <source>
        <dbReference type="SAM" id="Phobius"/>
    </source>
</evidence>
<dbReference type="GO" id="GO:0030313">
    <property type="term" value="C:cell envelope"/>
    <property type="evidence" value="ECO:0007669"/>
    <property type="project" value="UniProtKB-SubCell"/>
</dbReference>
<dbReference type="KEGG" id="mrs:Murru_0200"/>
<sequence>MKRAVTRVQKTIKAISILSISIVVISLISCNGGGDTADGYGNFEATETTVSAEANGKIQFLNIEEGNLLQNNEVVGVIDTIQLSLKRNQLKATKNTIFSKSRNVLSQREILQEELKVAQNDKERIESLIKENAATQKQLDDIQGKVRILQQQIKSVETQNAPIINEVKGIEVQIEQIEDQIAKSIVKSPLDGTVLVKYAEPGEVAVFGKPLFKMANLDEMELRVYISETQLSNIKIGQPVTVKIDDVDSMKSYEGRVSWISASAEFTPKIIQTKEERVNLVYAVKIKVNNDGSLKIGMPAEMWIED</sequence>
<evidence type="ECO:0000313" key="7">
    <source>
        <dbReference type="Proteomes" id="UP000008908"/>
    </source>
</evidence>
<dbReference type="PANTHER" id="PTHR32347">
    <property type="entry name" value="EFFLUX SYSTEM COMPONENT YKNX-RELATED"/>
    <property type="match status" value="1"/>
</dbReference>
<dbReference type="EMBL" id="CP002999">
    <property type="protein sequence ID" value="AEM69256.1"/>
    <property type="molecule type" value="Genomic_DNA"/>
</dbReference>
<protein>
    <submittedName>
        <fullName evidence="6">ABC transport system, lipoprotein</fullName>
    </submittedName>
</protein>
<gene>
    <name evidence="6" type="ordered locus">Murru_0200</name>
</gene>
<dbReference type="InterPro" id="IPR058636">
    <property type="entry name" value="Beta-barrel_YknX"/>
</dbReference>
<dbReference type="eggNOG" id="COG1566">
    <property type="taxonomic scope" value="Bacteria"/>
</dbReference>
<dbReference type="PROSITE" id="PS51257">
    <property type="entry name" value="PROKAR_LIPOPROTEIN"/>
    <property type="match status" value="1"/>
</dbReference>
<dbReference type="InterPro" id="IPR050465">
    <property type="entry name" value="UPF0194_transport"/>
</dbReference>
<keyword evidence="2 3" id="KW-0175">Coiled coil</keyword>
<feature type="transmembrane region" description="Helical" evidence="4">
    <location>
        <begin position="12"/>
        <end position="29"/>
    </location>
</feature>
<keyword evidence="4" id="KW-0812">Transmembrane</keyword>